<dbReference type="EMBL" id="NIDE01000010">
    <property type="protein sequence ID" value="OWK39419.1"/>
    <property type="molecule type" value="Genomic_DNA"/>
</dbReference>
<dbReference type="PANTHER" id="PTHR33627">
    <property type="entry name" value="TRANSPOSASE"/>
    <property type="match status" value="1"/>
</dbReference>
<protein>
    <submittedName>
        <fullName evidence="3">Mobile element protein</fullName>
    </submittedName>
</protein>
<evidence type="ECO:0000256" key="1">
    <source>
        <dbReference type="SAM" id="MobiDB-lite"/>
    </source>
</evidence>
<accession>A0A225DQE6</accession>
<name>A0A225DQE6_9BACT</name>
<organism evidence="3 4">
    <name type="scientific">Fimbriiglobus ruber</name>
    <dbReference type="NCBI Taxonomy" id="1908690"/>
    <lineage>
        <taxon>Bacteria</taxon>
        <taxon>Pseudomonadati</taxon>
        <taxon>Planctomycetota</taxon>
        <taxon>Planctomycetia</taxon>
        <taxon>Gemmatales</taxon>
        <taxon>Gemmataceae</taxon>
        <taxon>Fimbriiglobus</taxon>
    </lineage>
</organism>
<gene>
    <name evidence="3" type="ORF">FRUB_05982</name>
</gene>
<reference evidence="4" key="1">
    <citation type="submission" date="2017-06" db="EMBL/GenBank/DDBJ databases">
        <title>Genome analysis of Fimbriiglobus ruber SP5, the first member of the order Planctomycetales with confirmed chitinolytic capability.</title>
        <authorList>
            <person name="Ravin N.V."/>
            <person name="Rakitin A.L."/>
            <person name="Ivanova A.A."/>
            <person name="Beletsky A.V."/>
            <person name="Kulichevskaya I.S."/>
            <person name="Mardanov A.V."/>
            <person name="Dedysh S.N."/>
        </authorList>
    </citation>
    <scope>NUCLEOTIDE SEQUENCE [LARGE SCALE GENOMIC DNA]</scope>
    <source>
        <strain evidence="4">SP5</strain>
    </source>
</reference>
<sequence>MRQAVVGALTDPDAVLNVDETGFPKKGTKSVGVQRQYSGTLGRVDNCQIGVFANYASSRGTPSSTAGGISPRSGWRMAPGAKTPGFPRAWSSEPNRNWPGR</sequence>
<feature type="domain" description="Transposase IS701-like DDE" evidence="2">
    <location>
        <begin position="2"/>
        <end position="59"/>
    </location>
</feature>
<evidence type="ECO:0000313" key="3">
    <source>
        <dbReference type="EMBL" id="OWK39419.1"/>
    </source>
</evidence>
<keyword evidence="4" id="KW-1185">Reference proteome</keyword>
<comment type="caution">
    <text evidence="3">The sequence shown here is derived from an EMBL/GenBank/DDBJ whole genome shotgun (WGS) entry which is preliminary data.</text>
</comment>
<dbReference type="AlphaFoldDB" id="A0A225DQE6"/>
<dbReference type="InterPro" id="IPR039365">
    <property type="entry name" value="IS701-like"/>
</dbReference>
<evidence type="ECO:0000259" key="2">
    <source>
        <dbReference type="Pfam" id="PF13546"/>
    </source>
</evidence>
<dbReference type="Pfam" id="PF13546">
    <property type="entry name" value="DDE_5"/>
    <property type="match status" value="1"/>
</dbReference>
<dbReference type="InterPro" id="IPR038721">
    <property type="entry name" value="IS701-like_DDE_dom"/>
</dbReference>
<dbReference type="Proteomes" id="UP000214646">
    <property type="component" value="Unassembled WGS sequence"/>
</dbReference>
<proteinExistence type="predicted"/>
<dbReference type="PANTHER" id="PTHR33627:SF1">
    <property type="entry name" value="TRANSPOSASE"/>
    <property type="match status" value="1"/>
</dbReference>
<feature type="region of interest" description="Disordered" evidence="1">
    <location>
        <begin position="59"/>
        <end position="101"/>
    </location>
</feature>
<evidence type="ECO:0000313" key="4">
    <source>
        <dbReference type="Proteomes" id="UP000214646"/>
    </source>
</evidence>